<reference evidence="3 4" key="1">
    <citation type="submission" date="2019-08" db="EMBL/GenBank/DDBJ databases">
        <title>Deep-cultivation of Planctomycetes and their phenomic and genomic characterization uncovers novel biology.</title>
        <authorList>
            <person name="Wiegand S."/>
            <person name="Jogler M."/>
            <person name="Boedeker C."/>
            <person name="Pinto D."/>
            <person name="Vollmers J."/>
            <person name="Rivas-Marin E."/>
            <person name="Kohn T."/>
            <person name="Peeters S.H."/>
            <person name="Heuer A."/>
            <person name="Rast P."/>
            <person name="Oberbeckmann S."/>
            <person name="Bunk B."/>
            <person name="Jeske O."/>
            <person name="Meyerdierks A."/>
            <person name="Storesund J.E."/>
            <person name="Kallscheuer N."/>
            <person name="Luecker S."/>
            <person name="Lage O.M."/>
            <person name="Pohl T."/>
            <person name="Merkel B.J."/>
            <person name="Hornburger P."/>
            <person name="Mueller R.-W."/>
            <person name="Bruemmer F."/>
            <person name="Labrenz M."/>
            <person name="Spormann A.M."/>
            <person name="Op den Camp H."/>
            <person name="Overmann J."/>
            <person name="Amann R."/>
            <person name="Jetten M.S.M."/>
            <person name="Mascher T."/>
            <person name="Medema M.H."/>
            <person name="Devos D.P."/>
            <person name="Kaster A.-K."/>
            <person name="Ovreas L."/>
            <person name="Rohde M."/>
            <person name="Galperin M.Y."/>
            <person name="Jogler C."/>
        </authorList>
    </citation>
    <scope>NUCLEOTIDE SEQUENCE [LARGE SCALE GENOMIC DNA]</scope>
    <source>
        <strain evidence="3 4">Pr1d</strain>
    </source>
</reference>
<protein>
    <recommendedName>
        <fullName evidence="5">DUF2254 domain-containing protein</fullName>
    </recommendedName>
</protein>
<keyword evidence="2" id="KW-0472">Membrane</keyword>
<dbReference type="InterPro" id="IPR018723">
    <property type="entry name" value="DUF2254_membrane"/>
</dbReference>
<feature type="transmembrane region" description="Helical" evidence="2">
    <location>
        <begin position="58"/>
        <end position="82"/>
    </location>
</feature>
<accession>A0A5B9QGC1</accession>
<dbReference type="OrthoDB" id="2955631at2"/>
<organism evidence="3 4">
    <name type="scientific">Bythopirellula goksoeyrii</name>
    <dbReference type="NCBI Taxonomy" id="1400387"/>
    <lineage>
        <taxon>Bacteria</taxon>
        <taxon>Pseudomonadati</taxon>
        <taxon>Planctomycetota</taxon>
        <taxon>Planctomycetia</taxon>
        <taxon>Pirellulales</taxon>
        <taxon>Lacipirellulaceae</taxon>
        <taxon>Bythopirellula</taxon>
    </lineage>
</organism>
<evidence type="ECO:0000313" key="3">
    <source>
        <dbReference type="EMBL" id="QEG36949.1"/>
    </source>
</evidence>
<feature type="transmembrane region" description="Helical" evidence="2">
    <location>
        <begin position="102"/>
        <end position="124"/>
    </location>
</feature>
<keyword evidence="2" id="KW-1133">Transmembrane helix</keyword>
<evidence type="ECO:0000313" key="4">
    <source>
        <dbReference type="Proteomes" id="UP000323917"/>
    </source>
</evidence>
<feature type="region of interest" description="Disordered" evidence="1">
    <location>
        <begin position="440"/>
        <end position="459"/>
    </location>
</feature>
<proteinExistence type="predicted"/>
<dbReference type="AlphaFoldDB" id="A0A5B9QGC1"/>
<sequence length="459" mass="50923">MRTWLVNLWDNFRSGFWFIPSLLTLLAFVLGFTMPEVDRYVSSSIPAWMHSSPETARATLTTLAGAMITAAGLVFSVTIVALSITSSQFGPRLLRNFLSDSITQLALGACLATSLYSLLLLTAFSHSEDTVFLPFVSIYLALLFALVTLYILIYCLHRVASATQADNVVAEVAEDLEDSISRIFPENIGEKSDDLVESEKKAVELFSERSPQPAPVEATKEGYLQAVDFEGIIGLAKKSDLVIKLISRPGDFLMQGIPIAEVQPGTNLDEEVQEKLNKTLIVGNRRTTQQDMECAVSELVEVAVRALSPGINDPFTAIRCVDRLGAMLRRLAKRDMPVPYRLDEEGNLRVIARGYTFPNVLDCAFDQIRQHSSGTVSVSLRLLESLEKIALCVDGDKQKAAVLRQAEMIYRGCVTAISEENDRDDLAERYWFVLKALGENPDDHEPFSQDWKGLSSQQE</sequence>
<evidence type="ECO:0000256" key="2">
    <source>
        <dbReference type="SAM" id="Phobius"/>
    </source>
</evidence>
<keyword evidence="2" id="KW-0812">Transmembrane</keyword>
<dbReference type="Pfam" id="PF10011">
    <property type="entry name" value="DUF2254"/>
    <property type="match status" value="1"/>
</dbReference>
<feature type="transmembrane region" description="Helical" evidence="2">
    <location>
        <begin position="15"/>
        <end position="37"/>
    </location>
</feature>
<dbReference type="KEGG" id="bgok:Pr1d_42890"/>
<gene>
    <name evidence="3" type="ORF">Pr1d_42890</name>
</gene>
<dbReference type="Proteomes" id="UP000323917">
    <property type="component" value="Chromosome"/>
</dbReference>
<dbReference type="RefSeq" id="WP_148075239.1">
    <property type="nucleotide sequence ID" value="NZ_CP042913.1"/>
</dbReference>
<keyword evidence="4" id="KW-1185">Reference proteome</keyword>
<feature type="transmembrane region" description="Helical" evidence="2">
    <location>
        <begin position="131"/>
        <end position="153"/>
    </location>
</feature>
<dbReference type="EMBL" id="CP042913">
    <property type="protein sequence ID" value="QEG36949.1"/>
    <property type="molecule type" value="Genomic_DNA"/>
</dbReference>
<evidence type="ECO:0008006" key="5">
    <source>
        <dbReference type="Google" id="ProtNLM"/>
    </source>
</evidence>
<evidence type="ECO:0000256" key="1">
    <source>
        <dbReference type="SAM" id="MobiDB-lite"/>
    </source>
</evidence>
<name>A0A5B9QGC1_9BACT</name>